<accession>A0A2J6SDM3</accession>
<keyword evidence="3" id="KW-0503">Monooxygenase</keyword>
<dbReference type="EMBL" id="KZ613937">
    <property type="protein sequence ID" value="PMD48864.1"/>
    <property type="molecule type" value="Genomic_DNA"/>
</dbReference>
<dbReference type="PANTHER" id="PTHR30011:SF41">
    <property type="entry name" value="XENOBIOTIC COMPOUND MONOOXYGENASE, DSZA FAMILY (AFU_ORTHOLOGUE AFUA_3G15040)"/>
    <property type="match status" value="1"/>
</dbReference>
<evidence type="ECO:0000313" key="4">
    <source>
        <dbReference type="Proteomes" id="UP000235786"/>
    </source>
</evidence>
<dbReference type="GO" id="GO:0004497">
    <property type="term" value="F:monooxygenase activity"/>
    <property type="evidence" value="ECO:0007669"/>
    <property type="project" value="UniProtKB-KW"/>
</dbReference>
<proteinExistence type="inferred from homology"/>
<reference evidence="3 4" key="1">
    <citation type="submission" date="2016-04" db="EMBL/GenBank/DDBJ databases">
        <title>A degradative enzymes factory behind the ericoid mycorrhizal symbiosis.</title>
        <authorList>
            <consortium name="DOE Joint Genome Institute"/>
            <person name="Martino E."/>
            <person name="Morin E."/>
            <person name="Grelet G."/>
            <person name="Kuo A."/>
            <person name="Kohler A."/>
            <person name="Daghino S."/>
            <person name="Barry K."/>
            <person name="Choi C."/>
            <person name="Cichocki N."/>
            <person name="Clum A."/>
            <person name="Copeland A."/>
            <person name="Hainaut M."/>
            <person name="Haridas S."/>
            <person name="Labutti K."/>
            <person name="Lindquist E."/>
            <person name="Lipzen A."/>
            <person name="Khouja H.-R."/>
            <person name="Murat C."/>
            <person name="Ohm R."/>
            <person name="Olson A."/>
            <person name="Spatafora J."/>
            <person name="Veneault-Fourrey C."/>
            <person name="Henrissat B."/>
            <person name="Grigoriev I."/>
            <person name="Martin F."/>
            <person name="Perotto S."/>
        </authorList>
    </citation>
    <scope>NUCLEOTIDE SEQUENCE [LARGE SCALE GENOMIC DNA]</scope>
    <source>
        <strain evidence="3 4">F</strain>
    </source>
</reference>
<dbReference type="STRING" id="1149755.A0A2J6SDM3"/>
<dbReference type="OrthoDB" id="5561043at2759"/>
<dbReference type="SUPFAM" id="SSF51679">
    <property type="entry name" value="Bacterial luciferase-like"/>
    <property type="match status" value="1"/>
</dbReference>
<dbReference type="InterPro" id="IPR051260">
    <property type="entry name" value="Diverse_substr_monoxygenases"/>
</dbReference>
<dbReference type="PANTHER" id="PTHR30011">
    <property type="entry name" value="ALKANESULFONATE MONOOXYGENASE-RELATED"/>
    <property type="match status" value="1"/>
</dbReference>
<keyword evidence="3" id="KW-0560">Oxidoreductase</keyword>
<name>A0A2J6SDM3_HYAVF</name>
<dbReference type="PIRSF" id="PIRSF000337">
    <property type="entry name" value="NTA_MOA"/>
    <property type="match status" value="1"/>
</dbReference>
<dbReference type="GO" id="GO:0016705">
    <property type="term" value="F:oxidoreductase activity, acting on paired donors, with incorporation or reduction of molecular oxygen"/>
    <property type="evidence" value="ECO:0007669"/>
    <property type="project" value="InterPro"/>
</dbReference>
<dbReference type="InterPro" id="IPR036661">
    <property type="entry name" value="Luciferase-like_sf"/>
</dbReference>
<keyword evidence="4" id="KW-1185">Reference proteome</keyword>
<dbReference type="InterPro" id="IPR016215">
    <property type="entry name" value="NTA_MOA"/>
</dbReference>
<dbReference type="InterPro" id="IPR011251">
    <property type="entry name" value="Luciferase-like_dom"/>
</dbReference>
<organism evidence="3 4">
    <name type="scientific">Hyaloscypha variabilis (strain UAMH 11265 / GT02V1 / F)</name>
    <name type="common">Meliniomyces variabilis</name>
    <dbReference type="NCBI Taxonomy" id="1149755"/>
    <lineage>
        <taxon>Eukaryota</taxon>
        <taxon>Fungi</taxon>
        <taxon>Dikarya</taxon>
        <taxon>Ascomycota</taxon>
        <taxon>Pezizomycotina</taxon>
        <taxon>Leotiomycetes</taxon>
        <taxon>Helotiales</taxon>
        <taxon>Hyaloscyphaceae</taxon>
        <taxon>Hyaloscypha</taxon>
        <taxon>Hyaloscypha variabilis</taxon>
    </lineage>
</organism>
<dbReference type="Proteomes" id="UP000235786">
    <property type="component" value="Unassembled WGS sequence"/>
</dbReference>
<dbReference type="Pfam" id="PF00296">
    <property type="entry name" value="Bac_luciferase"/>
    <property type="match status" value="1"/>
</dbReference>
<sequence>MAPTTRKKLILNAFVMQTPGHLNPGIFRYPGDQGTKYKDINNWIALAQKLEKAKFHAIFFADVLGGYDVYKGPANLEPALPGSSQIPLIDPLYTVPALAAATKSIGFGVTVSTTYEPPYSLARRFSTVDHLTNGRIAWNIVTSYLDSAARNFGLDTQIEHDERYRIADEFLHVTYKLWEGSWREDAVSADATGYTKADAVRQIHHKGKHFQVPGPHLCEPSPQRTPYLFQAGTSAAGKKFAAQHAEAVFVSGQTIDLVAISVKSLREEALSAGRDPNEFKIIMGILVIVAETDEAAYAKFEELKSYGDREGALALFGGWTSYDLSTYSNDEDFRFTKTPTIQSIVTRWASTVPGKKDLKWNKDTIADYLAVGGVGAKIIGSTKTVVDELERWVVDGGVDGFNFANVTIPGTFDDIIEFVLPELTKRGLFHEDYEVPGGTVREAYTATAGWKRLSESHPGSKYFWRAGEEKQPFLEDASTKH</sequence>
<evidence type="ECO:0000313" key="3">
    <source>
        <dbReference type="EMBL" id="PMD48864.1"/>
    </source>
</evidence>
<dbReference type="AlphaFoldDB" id="A0A2J6SDM3"/>
<feature type="domain" description="Luciferase-like" evidence="2">
    <location>
        <begin position="32"/>
        <end position="398"/>
    </location>
</feature>
<dbReference type="NCBIfam" id="TIGR03860">
    <property type="entry name" value="FMN_nitrolo"/>
    <property type="match status" value="1"/>
</dbReference>
<evidence type="ECO:0000259" key="2">
    <source>
        <dbReference type="Pfam" id="PF00296"/>
    </source>
</evidence>
<comment type="similarity">
    <text evidence="1">Belongs to the NtaA/SnaA/DszA monooxygenase family.</text>
</comment>
<evidence type="ECO:0000256" key="1">
    <source>
        <dbReference type="ARBA" id="ARBA00033748"/>
    </source>
</evidence>
<gene>
    <name evidence="3" type="ORF">L207DRAFT_627534</name>
</gene>
<protein>
    <submittedName>
        <fullName evidence="3">Xenobiotic compound monooxygenase, DszA family</fullName>
    </submittedName>
</protein>
<dbReference type="Gene3D" id="3.20.20.30">
    <property type="entry name" value="Luciferase-like domain"/>
    <property type="match status" value="1"/>
</dbReference>